<dbReference type="EMBL" id="BDGG01000002">
    <property type="protein sequence ID" value="GAU93789.1"/>
    <property type="molecule type" value="Genomic_DNA"/>
</dbReference>
<dbReference type="Proteomes" id="UP000186922">
    <property type="component" value="Unassembled WGS sequence"/>
</dbReference>
<dbReference type="AlphaFoldDB" id="A0A1D1UVV1"/>
<evidence type="ECO:0000256" key="2">
    <source>
        <dbReference type="SAM" id="MobiDB-lite"/>
    </source>
</evidence>
<sequence>MIPNELHSFCFSSWYPKFKHVTFPSEIIPLEDAVVAFLREDGMQLPAGLDSHTSDSANYAHGNQENVQSPDWSSEDEEEEEVYTWVTNLKSKVEKAVAKLGGQVFPKLNFTSPRDASWILPNRQLKCTSLTDVLLLLKASSLIQYDLSDSIRERGFIRYEMVLRRWMEFSPGWEYRCFVKDNRLVGISQRNCSDFYAHNLVDSQDLAVRIKSFFERFIQHRFPLNDYVFDIVTFATTVEHFRLVDFNPFDKVTDPGLFVWEELRSAESVPTDELLRVIREPTAVQPSVMRQYEIPADFANSGFSTNGRNLFEFLQDQRSSIPETDSEEEA</sequence>
<comment type="similarity">
    <text evidence="1">Belongs to the CDC123 family.</text>
</comment>
<dbReference type="PANTHER" id="PTHR15323:SF6">
    <property type="entry name" value="CELL DIVISION CYCLE PROTEIN 123 HOMOLOG"/>
    <property type="match status" value="1"/>
</dbReference>
<protein>
    <submittedName>
        <fullName evidence="3">Uncharacterized protein</fullName>
    </submittedName>
</protein>
<dbReference type="OrthoDB" id="360540at2759"/>
<evidence type="ECO:0000256" key="1">
    <source>
        <dbReference type="ARBA" id="ARBA00011047"/>
    </source>
</evidence>
<proteinExistence type="inferred from homology"/>
<feature type="compositionally biased region" description="Polar residues" evidence="2">
    <location>
        <begin position="54"/>
        <end position="72"/>
    </location>
</feature>
<dbReference type="STRING" id="947166.A0A1D1UVV1"/>
<reference evidence="3 4" key="1">
    <citation type="journal article" date="2016" name="Nat. Commun.">
        <title>Extremotolerant tardigrade genome and improved radiotolerance of human cultured cells by tardigrade-unique protein.</title>
        <authorList>
            <person name="Hashimoto T."/>
            <person name="Horikawa D.D."/>
            <person name="Saito Y."/>
            <person name="Kuwahara H."/>
            <person name="Kozuka-Hata H."/>
            <person name="Shin-I T."/>
            <person name="Minakuchi Y."/>
            <person name="Ohishi K."/>
            <person name="Motoyama A."/>
            <person name="Aizu T."/>
            <person name="Enomoto A."/>
            <person name="Kondo K."/>
            <person name="Tanaka S."/>
            <person name="Hara Y."/>
            <person name="Koshikawa S."/>
            <person name="Sagara H."/>
            <person name="Miura T."/>
            <person name="Yokobori S."/>
            <person name="Miyagawa K."/>
            <person name="Suzuki Y."/>
            <person name="Kubo T."/>
            <person name="Oyama M."/>
            <person name="Kohara Y."/>
            <person name="Fujiyama A."/>
            <person name="Arakawa K."/>
            <person name="Katayama T."/>
            <person name="Toyoda A."/>
            <person name="Kunieda T."/>
        </authorList>
    </citation>
    <scope>NUCLEOTIDE SEQUENCE [LARGE SCALE GENOMIC DNA]</scope>
    <source>
        <strain evidence="3 4">YOKOZUNA-1</strain>
    </source>
</reference>
<dbReference type="Pfam" id="PF07065">
    <property type="entry name" value="D123"/>
    <property type="match status" value="1"/>
</dbReference>
<organism evidence="3 4">
    <name type="scientific">Ramazzottius varieornatus</name>
    <name type="common">Water bear</name>
    <name type="synonym">Tardigrade</name>
    <dbReference type="NCBI Taxonomy" id="947166"/>
    <lineage>
        <taxon>Eukaryota</taxon>
        <taxon>Metazoa</taxon>
        <taxon>Ecdysozoa</taxon>
        <taxon>Tardigrada</taxon>
        <taxon>Eutardigrada</taxon>
        <taxon>Parachela</taxon>
        <taxon>Hypsibioidea</taxon>
        <taxon>Ramazzottiidae</taxon>
        <taxon>Ramazzottius</taxon>
    </lineage>
</organism>
<dbReference type="GO" id="GO:0005737">
    <property type="term" value="C:cytoplasm"/>
    <property type="evidence" value="ECO:0007669"/>
    <property type="project" value="TreeGrafter"/>
</dbReference>
<keyword evidence="4" id="KW-1185">Reference proteome</keyword>
<feature type="region of interest" description="Disordered" evidence="2">
    <location>
        <begin position="49"/>
        <end position="75"/>
    </location>
</feature>
<name>A0A1D1UVV1_RAMVA</name>
<evidence type="ECO:0000313" key="3">
    <source>
        <dbReference type="EMBL" id="GAU93789.1"/>
    </source>
</evidence>
<comment type="caution">
    <text evidence="3">The sequence shown here is derived from an EMBL/GenBank/DDBJ whole genome shotgun (WGS) entry which is preliminary data.</text>
</comment>
<gene>
    <name evidence="3" type="primary">RvY_05675-1</name>
    <name evidence="3" type="synonym">RvY_05675.1</name>
    <name evidence="3" type="ORF">RvY_05675</name>
</gene>
<dbReference type="PANTHER" id="PTHR15323">
    <property type="entry name" value="D123 PROTEIN"/>
    <property type="match status" value="1"/>
</dbReference>
<accession>A0A1D1UVV1</accession>
<dbReference type="InterPro" id="IPR009772">
    <property type="entry name" value="CDC123"/>
</dbReference>
<evidence type="ECO:0000313" key="4">
    <source>
        <dbReference type="Proteomes" id="UP000186922"/>
    </source>
</evidence>